<dbReference type="Proteomes" id="UP000436088">
    <property type="component" value="Unassembled WGS sequence"/>
</dbReference>
<gene>
    <name evidence="1" type="ORF">F3Y22_tig00110796pilonHSYRG00043</name>
</gene>
<evidence type="ECO:0000313" key="1">
    <source>
        <dbReference type="EMBL" id="KAE8693634.1"/>
    </source>
</evidence>
<dbReference type="EMBL" id="VEPZ02001115">
    <property type="protein sequence ID" value="KAE8693634.1"/>
    <property type="molecule type" value="Genomic_DNA"/>
</dbReference>
<dbReference type="PANTHER" id="PTHR33108">
    <property type="entry name" value="OS01G0745000 PROTEIN"/>
    <property type="match status" value="1"/>
</dbReference>
<reference evidence="1" key="1">
    <citation type="submission" date="2019-09" db="EMBL/GenBank/DDBJ databases">
        <title>Draft genome information of white flower Hibiscus syriacus.</title>
        <authorList>
            <person name="Kim Y.-M."/>
        </authorList>
    </citation>
    <scope>NUCLEOTIDE SEQUENCE [LARGE SCALE GENOMIC DNA]</scope>
    <source>
        <strain evidence="1">YM2019G1</strain>
    </source>
</reference>
<comment type="caution">
    <text evidence="1">The sequence shown here is derived from an EMBL/GenBank/DDBJ whole genome shotgun (WGS) entry which is preliminary data.</text>
</comment>
<sequence length="101" mass="11242">METKNATVSKPRRLSMEGLRRTISDISLELSKETIDAAAQQLPRISEVEDASCECCGLYEECTPDYINQVRDKFSGKLVCGLCAEAINEETQKNGGKRKKL</sequence>
<dbReference type="GO" id="GO:0003677">
    <property type="term" value="F:DNA binding"/>
    <property type="evidence" value="ECO:0007669"/>
    <property type="project" value="UniProtKB-KW"/>
</dbReference>
<dbReference type="InterPro" id="IPR012876">
    <property type="entry name" value="DUF1677_pln"/>
</dbReference>
<name>A0A6A2ZNN2_HIBSY</name>
<dbReference type="AlphaFoldDB" id="A0A6A2ZNN2"/>
<accession>A0A6A2ZNN2</accession>
<protein>
    <submittedName>
        <fullName evidence="1">Homeobox-leucine zipper protein ATHB-15-like</fullName>
    </submittedName>
</protein>
<dbReference type="Pfam" id="PF07911">
    <property type="entry name" value="DUF1677"/>
    <property type="match status" value="1"/>
</dbReference>
<evidence type="ECO:0000313" key="2">
    <source>
        <dbReference type="Proteomes" id="UP000436088"/>
    </source>
</evidence>
<keyword evidence="2" id="KW-1185">Reference proteome</keyword>
<proteinExistence type="predicted"/>
<dbReference type="PANTHER" id="PTHR33108:SF51">
    <property type="entry name" value="DUF1677 FAMILY PROTEIN (DUF1677)"/>
    <property type="match status" value="1"/>
</dbReference>
<organism evidence="1 2">
    <name type="scientific">Hibiscus syriacus</name>
    <name type="common">Rose of Sharon</name>
    <dbReference type="NCBI Taxonomy" id="106335"/>
    <lineage>
        <taxon>Eukaryota</taxon>
        <taxon>Viridiplantae</taxon>
        <taxon>Streptophyta</taxon>
        <taxon>Embryophyta</taxon>
        <taxon>Tracheophyta</taxon>
        <taxon>Spermatophyta</taxon>
        <taxon>Magnoliopsida</taxon>
        <taxon>eudicotyledons</taxon>
        <taxon>Gunneridae</taxon>
        <taxon>Pentapetalae</taxon>
        <taxon>rosids</taxon>
        <taxon>malvids</taxon>
        <taxon>Malvales</taxon>
        <taxon>Malvaceae</taxon>
        <taxon>Malvoideae</taxon>
        <taxon>Hibiscus</taxon>
    </lineage>
</organism>